<dbReference type="EMBL" id="FNRY01000001">
    <property type="protein sequence ID" value="SEB36817.1"/>
    <property type="molecule type" value="Genomic_DNA"/>
</dbReference>
<dbReference type="STRING" id="640635.SAMN04489806_0206"/>
<protein>
    <recommendedName>
        <fullName evidence="3">D-inositol 3-phosphate glycosyltransferase</fullName>
    </recommendedName>
</protein>
<dbReference type="RefSeq" id="WP_143033921.1">
    <property type="nucleotide sequence ID" value="NZ_FNRY01000001.1"/>
</dbReference>
<sequence>MTQPTLLILSFSRIASDARVLKQVERFRDEYRVVTCGYGPKPDGVHMHVSLTDSNEIWRYDRVKVIARLYTSAYWGNRAIAEAREKLAPMQFDVILANDVDSVGLALRLEPRFGVHADLHEYAPRQKEDVTRWRLFVAPFMSWMCRRFVTRASSVTTVGAGIAAEYGRQFGITASVVTNAAPYQELSPQAVGDTIRLVHSGACLRDRNIAAILDAVESTRADVSLDLYLTPNDPAFLEQIREQAASSDRVTLHDPVPYSELASTLNSYDIGVHILPPVNFNNRWALPNKFFDYVQARLGVVIGPSPEMTNVLSEYGFGAIADDFTAAALARAFDMLDPATVAAWKVASDGAAGPLSSATQVEEWARKIGALCATS</sequence>
<organism evidence="1 2">
    <name type="scientific">Paramicrobacterium humi</name>
    <dbReference type="NCBI Taxonomy" id="640635"/>
    <lineage>
        <taxon>Bacteria</taxon>
        <taxon>Bacillati</taxon>
        <taxon>Actinomycetota</taxon>
        <taxon>Actinomycetes</taxon>
        <taxon>Micrococcales</taxon>
        <taxon>Microbacteriaceae</taxon>
        <taxon>Paramicrobacterium</taxon>
    </lineage>
</organism>
<evidence type="ECO:0008006" key="3">
    <source>
        <dbReference type="Google" id="ProtNLM"/>
    </source>
</evidence>
<name>A0A1H4IS14_9MICO</name>
<dbReference type="Proteomes" id="UP000199183">
    <property type="component" value="Unassembled WGS sequence"/>
</dbReference>
<accession>A0A1H4IS14</accession>
<dbReference type="AlphaFoldDB" id="A0A1H4IS14"/>
<proteinExistence type="predicted"/>
<dbReference type="Gene3D" id="3.40.50.2000">
    <property type="entry name" value="Glycogen Phosphorylase B"/>
    <property type="match status" value="1"/>
</dbReference>
<reference evidence="1 2" key="1">
    <citation type="submission" date="2016-10" db="EMBL/GenBank/DDBJ databases">
        <authorList>
            <person name="de Groot N.N."/>
        </authorList>
    </citation>
    <scope>NUCLEOTIDE SEQUENCE [LARGE SCALE GENOMIC DNA]</scope>
    <source>
        <strain evidence="1 2">DSM 21799</strain>
    </source>
</reference>
<evidence type="ECO:0000313" key="2">
    <source>
        <dbReference type="Proteomes" id="UP000199183"/>
    </source>
</evidence>
<dbReference type="SUPFAM" id="SSF53756">
    <property type="entry name" value="UDP-Glycosyltransferase/glycogen phosphorylase"/>
    <property type="match status" value="1"/>
</dbReference>
<dbReference type="OrthoDB" id="9813214at2"/>
<keyword evidence="2" id="KW-1185">Reference proteome</keyword>
<evidence type="ECO:0000313" key="1">
    <source>
        <dbReference type="EMBL" id="SEB36817.1"/>
    </source>
</evidence>
<gene>
    <name evidence="1" type="ORF">SAMN04489806_0206</name>
</gene>